<sequence length="303" mass="34612">MIKKSVFLICFFGAMLVLEEKANAQKKRKPKTIEVLTPKVTLDLGYLRKDDINATDFAFDAQAKNYLLLMACDKYKYWRPLNNPVKDAQDVKKVLLQKYGFQQENVFELMNEEVTAIKVEKAFDQLSELGNNRDNLIIYYSGHGHYDKKYDEGFWVPVDGRTSYQSSYIRNADITKYIKRLKFKHVFLIVDACFSGSLFVKGRRGYEEKVESLKSRWGFASGSLEFVSDGKKGENSPFAKHLLNYLRGSVQDKFPVSQLIQAVKVAVANNTKQVPVGRPLQGVGDAGGEFIFYNHQGKDHSKK</sequence>
<reference evidence="2 3" key="1">
    <citation type="submission" date="2007-01" db="EMBL/GenBank/DDBJ databases">
        <authorList>
            <person name="Haygood M."/>
            <person name="Podell S."/>
            <person name="Anderson C."/>
            <person name="Hopkinson B."/>
            <person name="Roe K."/>
            <person name="Barbeau K."/>
            <person name="Gaasterland T."/>
            <person name="Ferriera S."/>
            <person name="Johnson J."/>
            <person name="Kravitz S."/>
            <person name="Beeson K."/>
            <person name="Sutton G."/>
            <person name="Rogers Y.-H."/>
            <person name="Friedman R."/>
            <person name="Frazier M."/>
            <person name="Venter J.C."/>
        </authorList>
    </citation>
    <scope>NUCLEOTIDE SEQUENCE [LARGE SCALE GENOMIC DNA]</scope>
    <source>
        <strain evidence="2 3">ATCC 23134</strain>
    </source>
</reference>
<dbReference type="SUPFAM" id="SSF52129">
    <property type="entry name" value="Caspase-like"/>
    <property type="match status" value="1"/>
</dbReference>
<gene>
    <name evidence="2" type="ORF">M23134_00875</name>
</gene>
<organism evidence="2 3">
    <name type="scientific">Microscilla marina ATCC 23134</name>
    <dbReference type="NCBI Taxonomy" id="313606"/>
    <lineage>
        <taxon>Bacteria</taxon>
        <taxon>Pseudomonadati</taxon>
        <taxon>Bacteroidota</taxon>
        <taxon>Cytophagia</taxon>
        <taxon>Cytophagales</taxon>
        <taxon>Microscillaceae</taxon>
        <taxon>Microscilla</taxon>
    </lineage>
</organism>
<dbReference type="GO" id="GO:0005737">
    <property type="term" value="C:cytoplasm"/>
    <property type="evidence" value="ECO:0007669"/>
    <property type="project" value="TreeGrafter"/>
</dbReference>
<protein>
    <recommendedName>
        <fullName evidence="1">Peptidase C14 caspase domain-containing protein</fullName>
    </recommendedName>
</protein>
<dbReference type="PANTHER" id="PTHR48104">
    <property type="entry name" value="METACASPASE-4"/>
    <property type="match status" value="1"/>
</dbReference>
<dbReference type="eggNOG" id="COG4249">
    <property type="taxonomic scope" value="Bacteria"/>
</dbReference>
<dbReference type="OrthoDB" id="976443at2"/>
<evidence type="ECO:0000259" key="1">
    <source>
        <dbReference type="Pfam" id="PF00656"/>
    </source>
</evidence>
<dbReference type="InterPro" id="IPR011600">
    <property type="entry name" value="Pept_C14_caspase"/>
</dbReference>
<dbReference type="Proteomes" id="UP000004095">
    <property type="component" value="Unassembled WGS sequence"/>
</dbReference>
<keyword evidence="3" id="KW-1185">Reference proteome</keyword>
<evidence type="ECO:0000313" key="2">
    <source>
        <dbReference type="EMBL" id="EAY25921.1"/>
    </source>
</evidence>
<dbReference type="Pfam" id="PF00656">
    <property type="entry name" value="Peptidase_C14"/>
    <property type="match status" value="1"/>
</dbReference>
<evidence type="ECO:0000313" key="3">
    <source>
        <dbReference type="Proteomes" id="UP000004095"/>
    </source>
</evidence>
<dbReference type="InterPro" id="IPR050452">
    <property type="entry name" value="Metacaspase"/>
</dbReference>
<dbReference type="RefSeq" id="WP_002701923.1">
    <property type="nucleotide sequence ID" value="NZ_AAWS01000041.1"/>
</dbReference>
<name>A1ZUN5_MICM2</name>
<dbReference type="GO" id="GO:0004197">
    <property type="term" value="F:cysteine-type endopeptidase activity"/>
    <property type="evidence" value="ECO:0007669"/>
    <property type="project" value="InterPro"/>
</dbReference>
<dbReference type="InterPro" id="IPR029030">
    <property type="entry name" value="Caspase-like_dom_sf"/>
</dbReference>
<dbReference type="Gene3D" id="3.40.50.1460">
    <property type="match status" value="1"/>
</dbReference>
<dbReference type="AlphaFoldDB" id="A1ZUN5"/>
<dbReference type="EMBL" id="AAWS01000041">
    <property type="protein sequence ID" value="EAY25921.1"/>
    <property type="molecule type" value="Genomic_DNA"/>
</dbReference>
<accession>A1ZUN5</accession>
<feature type="domain" description="Peptidase C14 caspase" evidence="1">
    <location>
        <begin position="67"/>
        <end position="275"/>
    </location>
</feature>
<dbReference type="GO" id="GO:0006508">
    <property type="term" value="P:proteolysis"/>
    <property type="evidence" value="ECO:0007669"/>
    <property type="project" value="InterPro"/>
</dbReference>
<dbReference type="PANTHER" id="PTHR48104:SF30">
    <property type="entry name" value="METACASPASE-1"/>
    <property type="match status" value="1"/>
</dbReference>
<comment type="caution">
    <text evidence="2">The sequence shown here is derived from an EMBL/GenBank/DDBJ whole genome shotgun (WGS) entry which is preliminary data.</text>
</comment>
<proteinExistence type="predicted"/>